<keyword evidence="4 6" id="KW-1133">Transmembrane helix</keyword>
<evidence type="ECO:0000256" key="4">
    <source>
        <dbReference type="ARBA" id="ARBA00022989"/>
    </source>
</evidence>
<name>A0ABR6KLQ3_9BACT</name>
<evidence type="ECO:0000256" key="2">
    <source>
        <dbReference type="ARBA" id="ARBA00022475"/>
    </source>
</evidence>
<feature type="transmembrane region" description="Helical" evidence="6">
    <location>
        <begin position="221"/>
        <end position="240"/>
    </location>
</feature>
<dbReference type="InterPro" id="IPR000620">
    <property type="entry name" value="EamA_dom"/>
</dbReference>
<comment type="caution">
    <text evidence="8">The sequence shown here is derived from an EMBL/GenBank/DDBJ whole genome shotgun (WGS) entry which is preliminary data.</text>
</comment>
<feature type="transmembrane region" description="Helical" evidence="6">
    <location>
        <begin position="41"/>
        <end position="60"/>
    </location>
</feature>
<evidence type="ECO:0000313" key="9">
    <source>
        <dbReference type="Proteomes" id="UP000533637"/>
    </source>
</evidence>
<feature type="transmembrane region" description="Helical" evidence="6">
    <location>
        <begin position="276"/>
        <end position="294"/>
    </location>
</feature>
<feature type="transmembrane region" description="Helical" evidence="6">
    <location>
        <begin position="157"/>
        <end position="177"/>
    </location>
</feature>
<protein>
    <submittedName>
        <fullName evidence="8">Drug/metabolite transporter (DMT)-like permease</fullName>
    </submittedName>
</protein>
<keyword evidence="3 6" id="KW-0812">Transmembrane</keyword>
<accession>A0ABR6KLQ3</accession>
<proteinExistence type="predicted"/>
<evidence type="ECO:0000256" key="6">
    <source>
        <dbReference type="SAM" id="Phobius"/>
    </source>
</evidence>
<feature type="transmembrane region" description="Helical" evidence="6">
    <location>
        <begin position="97"/>
        <end position="118"/>
    </location>
</feature>
<evidence type="ECO:0000256" key="5">
    <source>
        <dbReference type="ARBA" id="ARBA00023136"/>
    </source>
</evidence>
<keyword evidence="2" id="KW-1003">Cell membrane</keyword>
<comment type="subcellular location">
    <subcellularLocation>
        <location evidence="1">Cell membrane</location>
        <topology evidence="1">Multi-pass membrane protein</topology>
    </subcellularLocation>
</comment>
<feature type="transmembrane region" description="Helical" evidence="6">
    <location>
        <begin position="72"/>
        <end position="91"/>
    </location>
</feature>
<dbReference type="RefSeq" id="WP_183670671.1">
    <property type="nucleotide sequence ID" value="NZ_BMPB01000018.1"/>
</dbReference>
<evidence type="ECO:0000259" key="7">
    <source>
        <dbReference type="Pfam" id="PF00892"/>
    </source>
</evidence>
<dbReference type="Pfam" id="PF00892">
    <property type="entry name" value="EamA"/>
    <property type="match status" value="2"/>
</dbReference>
<dbReference type="Gene3D" id="1.10.3730.20">
    <property type="match status" value="1"/>
</dbReference>
<feature type="domain" description="EamA" evidence="7">
    <location>
        <begin position="158"/>
        <end position="294"/>
    </location>
</feature>
<gene>
    <name evidence="8" type="ORF">GGQ57_002213</name>
</gene>
<feature type="transmembrane region" description="Helical" evidence="6">
    <location>
        <begin position="189"/>
        <end position="209"/>
    </location>
</feature>
<dbReference type="Proteomes" id="UP000533637">
    <property type="component" value="Unassembled WGS sequence"/>
</dbReference>
<evidence type="ECO:0000256" key="1">
    <source>
        <dbReference type="ARBA" id="ARBA00004651"/>
    </source>
</evidence>
<dbReference type="PANTHER" id="PTHR32322">
    <property type="entry name" value="INNER MEMBRANE TRANSPORTER"/>
    <property type="match status" value="1"/>
</dbReference>
<evidence type="ECO:0000256" key="3">
    <source>
        <dbReference type="ARBA" id="ARBA00022692"/>
    </source>
</evidence>
<organism evidence="8 9">
    <name type="scientific">Parabacteroides faecis</name>
    <dbReference type="NCBI Taxonomy" id="1217282"/>
    <lineage>
        <taxon>Bacteria</taxon>
        <taxon>Pseudomonadati</taxon>
        <taxon>Bacteroidota</taxon>
        <taxon>Bacteroidia</taxon>
        <taxon>Bacteroidales</taxon>
        <taxon>Tannerellaceae</taxon>
        <taxon>Parabacteroides</taxon>
    </lineage>
</organism>
<feature type="transmembrane region" description="Helical" evidence="6">
    <location>
        <begin position="252"/>
        <end position="270"/>
    </location>
</feature>
<evidence type="ECO:0000313" key="8">
    <source>
        <dbReference type="EMBL" id="MBB4622313.1"/>
    </source>
</evidence>
<dbReference type="SUPFAM" id="SSF103481">
    <property type="entry name" value="Multidrug resistance efflux transporter EmrE"/>
    <property type="match status" value="2"/>
</dbReference>
<reference evidence="8 9" key="1">
    <citation type="submission" date="2020-08" db="EMBL/GenBank/DDBJ databases">
        <title>Genomic Encyclopedia of Type Strains, Phase IV (KMG-IV): sequencing the most valuable type-strain genomes for metagenomic binning, comparative biology and taxonomic classification.</title>
        <authorList>
            <person name="Goeker M."/>
        </authorList>
    </citation>
    <scope>NUCLEOTIDE SEQUENCE [LARGE SCALE GENOMIC DNA]</scope>
    <source>
        <strain evidence="8 9">DSM 102983</strain>
    </source>
</reference>
<keyword evidence="9" id="KW-1185">Reference proteome</keyword>
<dbReference type="InterPro" id="IPR050638">
    <property type="entry name" value="AA-Vitamin_Transporters"/>
</dbReference>
<dbReference type="PANTHER" id="PTHR32322:SF18">
    <property type="entry name" value="S-ADENOSYLMETHIONINE_S-ADENOSYLHOMOCYSTEINE TRANSPORTER"/>
    <property type="match status" value="1"/>
</dbReference>
<sequence>MKSAAYKGHLAMLGANILWGLMSPVSKAVLSAGPISALSLTTFRMVGAAIVFWLASLFTKKEHVNHQDLMKLFFAALLGIVLNQGSFIFGVSLTSPINASIVTTTTPIITMIIAAFYLKEPVTGKKVIGIFIGAAGALLLILSSQGTGTGGGKSSNIWGDLLCLLAQFSFSFYFVLFKGLIGKYSPITLMKWMFTYATICTIPFSYNHIAGIDFLHLPTELYMGIIYVVLGGTFLPYLFIPIGQNLLRPTVACMYNYVQPIVASLIAVLWGMDTFGVMKGIAVALVFSGVYIVTQSKSRAQLEGYQAAQGKPE</sequence>
<keyword evidence="5 6" id="KW-0472">Membrane</keyword>
<dbReference type="EMBL" id="JACHOC010000004">
    <property type="protein sequence ID" value="MBB4622313.1"/>
    <property type="molecule type" value="Genomic_DNA"/>
</dbReference>
<dbReference type="InterPro" id="IPR037185">
    <property type="entry name" value="EmrE-like"/>
</dbReference>
<feature type="domain" description="EamA" evidence="7">
    <location>
        <begin position="7"/>
        <end position="141"/>
    </location>
</feature>
<feature type="transmembrane region" description="Helical" evidence="6">
    <location>
        <begin position="127"/>
        <end position="145"/>
    </location>
</feature>